<evidence type="ECO:0000259" key="1">
    <source>
        <dbReference type="Pfam" id="PF18368"/>
    </source>
</evidence>
<dbReference type="Gene3D" id="2.60.40.10">
    <property type="entry name" value="Immunoglobulins"/>
    <property type="match status" value="1"/>
</dbReference>
<accession>A0A2N9LVL6</accession>
<evidence type="ECO:0000313" key="2">
    <source>
        <dbReference type="EMBL" id="SPE27279.1"/>
    </source>
</evidence>
<feature type="domain" description="Exo-beta-D-glucosaminidase Ig-fold" evidence="1">
    <location>
        <begin position="2"/>
        <end position="40"/>
    </location>
</feature>
<dbReference type="AlphaFoldDB" id="A0A2N9LVL6"/>
<dbReference type="Proteomes" id="UP000239735">
    <property type="component" value="Unassembled WGS sequence"/>
</dbReference>
<gene>
    <name evidence="2" type="ORF">SBA5_590003</name>
</gene>
<proteinExistence type="predicted"/>
<dbReference type="GO" id="GO:0016787">
    <property type="term" value="F:hydrolase activity"/>
    <property type="evidence" value="ECO:0007669"/>
    <property type="project" value="UniProtKB-KW"/>
</dbReference>
<dbReference type="InterPro" id="IPR041351">
    <property type="entry name" value="Ig_GlcNase"/>
</dbReference>
<dbReference type="InterPro" id="IPR013783">
    <property type="entry name" value="Ig-like_fold"/>
</dbReference>
<dbReference type="SUPFAM" id="SSF49303">
    <property type="entry name" value="beta-Galactosidase/glucuronidase domain"/>
    <property type="match status" value="1"/>
</dbReference>
<dbReference type="Pfam" id="PF18368">
    <property type="entry name" value="Ig_GlcNase"/>
    <property type="match status" value="1"/>
</dbReference>
<reference evidence="3" key="1">
    <citation type="submission" date="2018-02" db="EMBL/GenBank/DDBJ databases">
        <authorList>
            <person name="Hausmann B."/>
        </authorList>
    </citation>
    <scope>NUCLEOTIDE SEQUENCE [LARGE SCALE GENOMIC DNA]</scope>
    <source>
        <strain evidence="3">Peat soil MAG SbA5</strain>
    </source>
</reference>
<dbReference type="EMBL" id="OKRB01000118">
    <property type="protein sequence ID" value="SPE27279.1"/>
    <property type="molecule type" value="Genomic_DNA"/>
</dbReference>
<name>A0A2N9LVL6_9BACT</name>
<keyword evidence="2" id="KW-0378">Hydrolase</keyword>
<organism evidence="2 3">
    <name type="scientific">Candidatus Sulfuritelmatomonas gaucii</name>
    <dbReference type="NCBI Taxonomy" id="2043161"/>
    <lineage>
        <taxon>Bacteria</taxon>
        <taxon>Pseudomonadati</taxon>
        <taxon>Acidobacteriota</taxon>
        <taxon>Terriglobia</taxon>
        <taxon>Terriglobales</taxon>
        <taxon>Acidobacteriaceae</taxon>
        <taxon>Candidatus Sulfuritelmatomonas</taxon>
    </lineage>
</organism>
<sequence length="48" mass="5201">MPAYYSDNYISLLPGEQSTITVEFSGGSETPGLGLRGWNLKAQTITVH</sequence>
<protein>
    <submittedName>
        <fullName evidence="2">Fragment of glycoside hydrolase family 2 protein</fullName>
    </submittedName>
</protein>
<dbReference type="InterPro" id="IPR036156">
    <property type="entry name" value="Beta-gal/glucu_dom_sf"/>
</dbReference>
<evidence type="ECO:0000313" key="3">
    <source>
        <dbReference type="Proteomes" id="UP000239735"/>
    </source>
</evidence>